<dbReference type="CDD" id="cd03249">
    <property type="entry name" value="ABC_MTABC3_MDL1_MDL2"/>
    <property type="match status" value="2"/>
</dbReference>
<feature type="transmembrane region" description="Helical" evidence="9">
    <location>
        <begin position="1002"/>
        <end position="1024"/>
    </location>
</feature>
<evidence type="ECO:0000313" key="13">
    <source>
        <dbReference type="Proteomes" id="UP000193467"/>
    </source>
</evidence>
<evidence type="ECO:0000259" key="11">
    <source>
        <dbReference type="PROSITE" id="PS50929"/>
    </source>
</evidence>
<protein>
    <submittedName>
        <fullName evidence="12">p-loop containing nucleoside triphosphate hydrolase protein</fullName>
    </submittedName>
</protein>
<feature type="domain" description="ABC transporter" evidence="10">
    <location>
        <begin position="606"/>
        <end position="851"/>
    </location>
</feature>
<dbReference type="PANTHER" id="PTHR43394">
    <property type="entry name" value="ATP-DEPENDENT PERMEASE MDL1, MITOCHONDRIAL"/>
    <property type="match status" value="1"/>
</dbReference>
<dbReference type="InterPro" id="IPR003593">
    <property type="entry name" value="AAA+_ATPase"/>
</dbReference>
<dbReference type="FunCoup" id="A0A1Y2CQP3">
    <property type="interactions" value="16"/>
</dbReference>
<dbReference type="Gene3D" id="1.20.1560.10">
    <property type="entry name" value="ABC transporter type 1, transmembrane domain"/>
    <property type="match status" value="1"/>
</dbReference>
<evidence type="ECO:0000256" key="7">
    <source>
        <dbReference type="ARBA" id="ARBA00023136"/>
    </source>
</evidence>
<dbReference type="CDD" id="cd18577">
    <property type="entry name" value="ABC_6TM_Pgp_ABCB1_D1_like"/>
    <property type="match status" value="1"/>
</dbReference>
<keyword evidence="5" id="KW-0067">ATP-binding</keyword>
<keyword evidence="3 9" id="KW-0812">Transmembrane</keyword>
<comment type="caution">
    <text evidence="12">The sequence shown here is derived from an EMBL/GenBank/DDBJ whole genome shotgun (WGS) entry which is preliminary data.</text>
</comment>
<evidence type="ECO:0000256" key="1">
    <source>
        <dbReference type="ARBA" id="ARBA00004141"/>
    </source>
</evidence>
<name>A0A1Y2CQP3_9BASI</name>
<dbReference type="STRING" id="106004.A0A1Y2CQP3"/>
<dbReference type="InterPro" id="IPR039421">
    <property type="entry name" value="Type_1_exporter"/>
</dbReference>
<dbReference type="GO" id="GO:0015421">
    <property type="term" value="F:ABC-type oligopeptide transporter activity"/>
    <property type="evidence" value="ECO:0007669"/>
    <property type="project" value="TreeGrafter"/>
</dbReference>
<evidence type="ECO:0000256" key="9">
    <source>
        <dbReference type="SAM" id="Phobius"/>
    </source>
</evidence>
<feature type="domain" description="ABC transporter" evidence="10">
    <location>
        <begin position="1282"/>
        <end position="1522"/>
    </location>
</feature>
<feature type="transmembrane region" description="Helical" evidence="9">
    <location>
        <begin position="1075"/>
        <end position="1100"/>
    </location>
</feature>
<dbReference type="GO" id="GO:0005524">
    <property type="term" value="F:ATP binding"/>
    <property type="evidence" value="ECO:0007669"/>
    <property type="project" value="UniProtKB-KW"/>
</dbReference>
<dbReference type="PROSITE" id="PS50929">
    <property type="entry name" value="ABC_TM1F"/>
    <property type="match status" value="2"/>
</dbReference>
<feature type="region of interest" description="Disordered" evidence="8">
    <location>
        <begin position="1"/>
        <end position="217"/>
    </location>
</feature>
<keyword evidence="13" id="KW-1185">Reference proteome</keyword>
<comment type="subcellular location">
    <subcellularLocation>
        <location evidence="1">Membrane</location>
        <topology evidence="1">Multi-pass membrane protein</topology>
    </subcellularLocation>
</comment>
<dbReference type="GO" id="GO:0005743">
    <property type="term" value="C:mitochondrial inner membrane"/>
    <property type="evidence" value="ECO:0007669"/>
    <property type="project" value="TreeGrafter"/>
</dbReference>
<dbReference type="InterPro" id="IPR036640">
    <property type="entry name" value="ABC1_TM_sf"/>
</dbReference>
<dbReference type="SMART" id="SM00382">
    <property type="entry name" value="AAA"/>
    <property type="match status" value="2"/>
</dbReference>
<feature type="transmembrane region" description="Helical" evidence="9">
    <location>
        <begin position="513"/>
        <end position="532"/>
    </location>
</feature>
<dbReference type="InterPro" id="IPR027417">
    <property type="entry name" value="P-loop_NTPase"/>
</dbReference>
<feature type="compositionally biased region" description="Basic and acidic residues" evidence="8">
    <location>
        <begin position="207"/>
        <end position="217"/>
    </location>
</feature>
<feature type="compositionally biased region" description="Polar residues" evidence="8">
    <location>
        <begin position="74"/>
        <end position="83"/>
    </location>
</feature>
<feature type="transmembrane region" description="Helical" evidence="9">
    <location>
        <begin position="1220"/>
        <end position="1242"/>
    </location>
</feature>
<keyword evidence="4" id="KW-0547">Nucleotide-binding</keyword>
<feature type="compositionally biased region" description="Basic and acidic residues" evidence="8">
    <location>
        <begin position="875"/>
        <end position="905"/>
    </location>
</feature>
<feature type="compositionally biased region" description="Polar residues" evidence="8">
    <location>
        <begin position="147"/>
        <end position="161"/>
    </location>
</feature>
<keyword evidence="6 9" id="KW-1133">Transmembrane helix</keyword>
<accession>A0A1Y2CQP3</accession>
<dbReference type="Pfam" id="PF00005">
    <property type="entry name" value="ABC_tran"/>
    <property type="match status" value="2"/>
</dbReference>
<dbReference type="OrthoDB" id="6500128at2759"/>
<evidence type="ECO:0000259" key="10">
    <source>
        <dbReference type="PROSITE" id="PS50893"/>
    </source>
</evidence>
<dbReference type="InParanoid" id="A0A1Y2CQP3"/>
<feature type="compositionally biased region" description="Basic and acidic residues" evidence="8">
    <location>
        <begin position="919"/>
        <end position="929"/>
    </location>
</feature>
<evidence type="ECO:0000256" key="2">
    <source>
        <dbReference type="ARBA" id="ARBA00007577"/>
    </source>
</evidence>
<gene>
    <name evidence="12" type="ORF">BCR35DRAFT_310814</name>
</gene>
<feature type="compositionally biased region" description="Low complexity" evidence="8">
    <location>
        <begin position="121"/>
        <end position="137"/>
    </location>
</feature>
<feature type="transmembrane region" description="Helical" evidence="9">
    <location>
        <begin position="1187"/>
        <end position="1208"/>
    </location>
</feature>
<dbReference type="CDD" id="cd18578">
    <property type="entry name" value="ABC_6TM_Pgp_ABCB1_D2_like"/>
    <property type="match status" value="1"/>
</dbReference>
<dbReference type="EMBL" id="MCGR01000112">
    <property type="protein sequence ID" value="ORY49293.1"/>
    <property type="molecule type" value="Genomic_DNA"/>
</dbReference>
<keyword evidence="12" id="KW-0378">Hydrolase</keyword>
<dbReference type="FunFam" id="1.20.1560.10:FF:000102">
    <property type="entry name" value="ABC multidrug transporter Mdr1"/>
    <property type="match status" value="1"/>
</dbReference>
<dbReference type="Proteomes" id="UP000193467">
    <property type="component" value="Unassembled WGS sequence"/>
</dbReference>
<sequence length="1528" mass="165546">MSHSSGTDPALAALSSQLPTTNPAGGADFDEEEVLQQRGANLNRRESIPASFRSEYTSATGGNSVYADPEGSFAGSQATIQRSVTDDSFADAQEGLASLETPQQDLTFPGPPKAATSIPQDVSATSSTAPDASSDQTPESALATPLVTPSGTFSSNPSTIRATVLPPAPSTTASAEKETNNSSFVDEKRAVAAPAPTADKKSKKGKKGGDETPKDDEVVIDELDQVKDERWRQVLSDQVYVEKRPPASFKDLFRFATKFELLLNAIGILAAIVAGAAQPLMTVVFGALTSAFTNYSAALYAQASNPSADGAAAIDAAKAALFREVNKDVLYLVYIGIGMFVATFVYMATWIYTGETNTRRIREAYLKAVLRQNVALHDKMGAGEVTTRIETDTHLIQEGISDKISITAMFISTFFTGFIVAFIRNWRLAIVISTIIPCIAIAGGLMNKFISRYKQQMLEETAHGSTLAEEVISSVRNAHAFGTQHKLTAMYDVSNLLTQTIGIKSAKWNGGGLGAFFFIIYSSYALAFSWGTTLLLRGQATSGQIVNVFFSILIGAFSLAQIAPNMQALSFALAAATSIFTTIDRVPVIDSSSPEGLKPDQVDGYIEVKDLDFIYPSRPAVQVLYKFNAVFPRGKMTALVGGSGSGKSTIIGLIERFYDPVGGSVKLDGIELKDLNLRWLRTQIGLVSQEPTLFATTVAGNIEHGLIGTKFEDESPEMRRKRVIEAAVQANADGFITALPEGYDTMIGERGMLLSGGQKQRIAIARAIVGDPQILLLDEATSALDTASEVIVQDALDRASAGRTTITIAHRLSTIKDADQIIVLTAGHILESAMTSESGSAHDTLLKNTNGAYSRLVNAQRFREQEEDEDDDSSTDEKAPAPGELTREQLEEMARNEKPQFETLKRTGTGRSAASAALSEKRQRDIEEGRTGEKKHSFFYLIKRMILLNRGHYLHYVLGTAASILSGCVYPVFGIVFGGAIEVFSYDPVTRRGELRSGGDRQALYCFIIAIVATGGIIIQNYFFGTTSEYLQRTLRVRTFSSILRQDIAFFDRDENSTGHLTAVISDWAQKVAGLFGVTAGVIIQNCFTIVAGAIIGLSYGWRVSLVGIACIPLTIAAGIVRLRVVVLKDQKNKKSHEQSAQMACEAASAIRTVASLTREEDCSRIYSDYLNKPMAESNRTAIISNAYYSLSQSLSFWVIGLIFWYGSHQLVEGALTTRTFFIAMISIVFGSIQAGNVFSFVPDMSKARGAAADAVNLMDSRPEIDAEDPSGKPFDSCDGHIRFKDVHFRYPTRPHVRVLRGLDLEVLPGQFVAIVGPSGCGKSTLIQLVERFYDPLSGEVQVDGQDISELNVQGYRKQVSLVSQEPTLYAGSVRFNITLGATIPEDQVTQEQIEQACRNANIHDFVMSLPDGYDTEVGGKGTQLSGGQKQRIAIARALIRNPKILLLDEATSALDSESEKVVQTALDQAAKGRSTIAVAHRLSTIQAADVIYVLRDGKVAEKGKHFELLAKKGIYYELVAQQSLEKH</sequence>
<dbReference type="FunFam" id="3.40.50.300:FF:000251">
    <property type="entry name" value="ABC transporter B family member 19"/>
    <property type="match status" value="1"/>
</dbReference>
<feature type="compositionally biased region" description="Basic and acidic residues" evidence="8">
    <location>
        <begin position="175"/>
        <end position="190"/>
    </location>
</feature>
<feature type="region of interest" description="Disordered" evidence="8">
    <location>
        <begin position="862"/>
        <end position="929"/>
    </location>
</feature>
<dbReference type="InterPro" id="IPR003439">
    <property type="entry name" value="ABC_transporter-like_ATP-bd"/>
</dbReference>
<dbReference type="GO" id="GO:0090374">
    <property type="term" value="P:oligopeptide export from mitochondrion"/>
    <property type="evidence" value="ECO:0007669"/>
    <property type="project" value="TreeGrafter"/>
</dbReference>
<evidence type="ECO:0000313" key="12">
    <source>
        <dbReference type="EMBL" id="ORY49293.1"/>
    </source>
</evidence>
<feature type="domain" description="ABC transmembrane type-1" evidence="11">
    <location>
        <begin position="265"/>
        <end position="569"/>
    </location>
</feature>
<feature type="domain" description="ABC transmembrane type-1" evidence="11">
    <location>
        <begin position="957"/>
        <end position="1247"/>
    </location>
</feature>
<evidence type="ECO:0000256" key="4">
    <source>
        <dbReference type="ARBA" id="ARBA00022741"/>
    </source>
</evidence>
<proteinExistence type="inferred from homology"/>
<feature type="transmembrane region" description="Helical" evidence="9">
    <location>
        <begin position="429"/>
        <end position="450"/>
    </location>
</feature>
<feature type="transmembrane region" description="Helical" evidence="9">
    <location>
        <begin position="404"/>
        <end position="423"/>
    </location>
</feature>
<dbReference type="SUPFAM" id="SSF52540">
    <property type="entry name" value="P-loop containing nucleoside triphosphate hydrolases"/>
    <property type="match status" value="2"/>
</dbReference>
<feature type="compositionally biased region" description="Polar residues" evidence="8">
    <location>
        <begin position="54"/>
        <end position="63"/>
    </location>
</feature>
<dbReference type="Gene3D" id="3.40.50.300">
    <property type="entry name" value="P-loop containing nucleotide triphosphate hydrolases"/>
    <property type="match status" value="2"/>
</dbReference>
<dbReference type="PANTHER" id="PTHR43394:SF27">
    <property type="entry name" value="ATP-DEPENDENT TRANSLOCASE ABCB1-LIKE"/>
    <property type="match status" value="1"/>
</dbReference>
<feature type="compositionally biased region" description="Acidic residues" evidence="8">
    <location>
        <begin position="865"/>
        <end position="874"/>
    </location>
</feature>
<dbReference type="GO" id="GO:0016887">
    <property type="term" value="F:ATP hydrolysis activity"/>
    <property type="evidence" value="ECO:0007669"/>
    <property type="project" value="InterPro"/>
</dbReference>
<feature type="transmembrane region" description="Helical" evidence="9">
    <location>
        <begin position="1106"/>
        <end position="1127"/>
    </location>
</feature>
<evidence type="ECO:0000256" key="3">
    <source>
        <dbReference type="ARBA" id="ARBA00022692"/>
    </source>
</evidence>
<feature type="transmembrane region" description="Helical" evidence="9">
    <location>
        <begin position="953"/>
        <end position="982"/>
    </location>
</feature>
<dbReference type="FunFam" id="3.40.50.300:FF:000913">
    <property type="entry name" value="ABC multidrug transporter SitT"/>
    <property type="match status" value="1"/>
</dbReference>
<feature type="transmembrane region" description="Helical" evidence="9">
    <location>
        <begin position="261"/>
        <end position="288"/>
    </location>
</feature>
<feature type="transmembrane region" description="Helical" evidence="9">
    <location>
        <begin position="331"/>
        <end position="352"/>
    </location>
</feature>
<dbReference type="PROSITE" id="PS50893">
    <property type="entry name" value="ABC_TRANSPORTER_2"/>
    <property type="match status" value="2"/>
</dbReference>
<dbReference type="SUPFAM" id="SSF90123">
    <property type="entry name" value="ABC transporter transmembrane region"/>
    <property type="match status" value="2"/>
</dbReference>
<feature type="transmembrane region" description="Helical" evidence="9">
    <location>
        <begin position="544"/>
        <end position="563"/>
    </location>
</feature>
<keyword evidence="7 9" id="KW-0472">Membrane</keyword>
<evidence type="ECO:0000256" key="8">
    <source>
        <dbReference type="SAM" id="MobiDB-lite"/>
    </source>
</evidence>
<dbReference type="PROSITE" id="PS00211">
    <property type="entry name" value="ABC_TRANSPORTER_1"/>
    <property type="match status" value="2"/>
</dbReference>
<dbReference type="InterPro" id="IPR011527">
    <property type="entry name" value="ABC1_TM_dom"/>
</dbReference>
<dbReference type="Pfam" id="PF00664">
    <property type="entry name" value="ABC_membrane"/>
    <property type="match status" value="2"/>
</dbReference>
<evidence type="ECO:0000256" key="5">
    <source>
        <dbReference type="ARBA" id="ARBA00022840"/>
    </source>
</evidence>
<comment type="similarity">
    <text evidence="2">Belongs to the ABC transporter superfamily. ABCB family. Multidrug resistance exporter (TC 3.A.1.201) subfamily.</text>
</comment>
<organism evidence="12 13">
    <name type="scientific">Leucosporidium creatinivorum</name>
    <dbReference type="NCBI Taxonomy" id="106004"/>
    <lineage>
        <taxon>Eukaryota</taxon>
        <taxon>Fungi</taxon>
        <taxon>Dikarya</taxon>
        <taxon>Basidiomycota</taxon>
        <taxon>Pucciniomycotina</taxon>
        <taxon>Microbotryomycetes</taxon>
        <taxon>Leucosporidiales</taxon>
        <taxon>Leucosporidium</taxon>
    </lineage>
</organism>
<feature type="compositionally biased region" description="Polar residues" evidence="8">
    <location>
        <begin position="14"/>
        <end position="23"/>
    </location>
</feature>
<dbReference type="InterPro" id="IPR017871">
    <property type="entry name" value="ABC_transporter-like_CS"/>
</dbReference>
<evidence type="ECO:0000256" key="6">
    <source>
        <dbReference type="ARBA" id="ARBA00022989"/>
    </source>
</evidence>
<reference evidence="12 13" key="1">
    <citation type="submission" date="2016-07" db="EMBL/GenBank/DDBJ databases">
        <title>Pervasive Adenine N6-methylation of Active Genes in Fungi.</title>
        <authorList>
            <consortium name="DOE Joint Genome Institute"/>
            <person name="Mondo S.J."/>
            <person name="Dannebaum R.O."/>
            <person name="Kuo R.C."/>
            <person name="Labutti K."/>
            <person name="Haridas S."/>
            <person name="Kuo A."/>
            <person name="Salamov A."/>
            <person name="Ahrendt S.R."/>
            <person name="Lipzen A."/>
            <person name="Sullivan W."/>
            <person name="Andreopoulos W.B."/>
            <person name="Clum A."/>
            <person name="Lindquist E."/>
            <person name="Daum C."/>
            <person name="Ramamoorthy G.K."/>
            <person name="Gryganskyi A."/>
            <person name="Culley D."/>
            <person name="Magnuson J.K."/>
            <person name="James T.Y."/>
            <person name="O'Malley M.A."/>
            <person name="Stajich J.E."/>
            <person name="Spatafora J.W."/>
            <person name="Visel A."/>
            <person name="Grigoriev I.V."/>
        </authorList>
    </citation>
    <scope>NUCLEOTIDE SEQUENCE [LARGE SCALE GENOMIC DNA]</scope>
    <source>
        <strain evidence="12 13">62-1032</strain>
    </source>
</reference>